<keyword evidence="4" id="KW-1185">Reference proteome</keyword>
<organism evidence="3 4">
    <name type="scientific">Apiosordaria backusii</name>
    <dbReference type="NCBI Taxonomy" id="314023"/>
    <lineage>
        <taxon>Eukaryota</taxon>
        <taxon>Fungi</taxon>
        <taxon>Dikarya</taxon>
        <taxon>Ascomycota</taxon>
        <taxon>Pezizomycotina</taxon>
        <taxon>Sordariomycetes</taxon>
        <taxon>Sordariomycetidae</taxon>
        <taxon>Sordariales</taxon>
        <taxon>Lasiosphaeriaceae</taxon>
        <taxon>Apiosordaria</taxon>
    </lineage>
</organism>
<name>A0AA40BEK0_9PEZI</name>
<evidence type="ECO:0000256" key="1">
    <source>
        <dbReference type="ARBA" id="ARBA00007355"/>
    </source>
</evidence>
<feature type="region of interest" description="Disordered" evidence="2">
    <location>
        <begin position="148"/>
        <end position="217"/>
    </location>
</feature>
<evidence type="ECO:0000256" key="2">
    <source>
        <dbReference type="SAM" id="MobiDB-lite"/>
    </source>
</evidence>
<dbReference type="InterPro" id="IPR007763">
    <property type="entry name" value="NDUFA12"/>
</dbReference>
<dbReference type="Pfam" id="PF05071">
    <property type="entry name" value="NDUFA12"/>
    <property type="match status" value="1"/>
</dbReference>
<evidence type="ECO:0000313" key="4">
    <source>
        <dbReference type="Proteomes" id="UP001172159"/>
    </source>
</evidence>
<proteinExistence type="inferred from homology"/>
<protein>
    <recommendedName>
        <fullName evidence="5">NADH dehydrogenase [ubiquinone] 1 alpha subcomplex subunit</fullName>
    </recommendedName>
</protein>
<dbReference type="GO" id="GO:0005739">
    <property type="term" value="C:mitochondrion"/>
    <property type="evidence" value="ECO:0007669"/>
    <property type="project" value="TreeGrafter"/>
</dbReference>
<sequence>MTNPPLTLLQKWQSLRLPWRRHFLIGKDLSGNTYWEFHDRGTTSPNTNPSTKWRRILRPNPALNLHHSEVKPPPAWHQWLRHTRPNPPTIEEQKADVIRQERLKILAAEADRRWEAKPRYIEDLNKKKEEEARKPALEGRGMWVEKRLEREQQRQEEKQQEEKQVPKEVKTEEVWEGMKRQAATAEGGKKHDPWKQKRAGPGEEWQPQGWTPAAKKP</sequence>
<gene>
    <name evidence="3" type="ORF">B0T21DRAFT_369754</name>
</gene>
<evidence type="ECO:0000313" key="3">
    <source>
        <dbReference type="EMBL" id="KAK0732807.1"/>
    </source>
</evidence>
<evidence type="ECO:0008006" key="5">
    <source>
        <dbReference type="Google" id="ProtNLM"/>
    </source>
</evidence>
<feature type="compositionally biased region" description="Basic and acidic residues" evidence="2">
    <location>
        <begin position="148"/>
        <end position="179"/>
    </location>
</feature>
<dbReference type="PANTHER" id="PTHR32470">
    <property type="entry name" value="ADH DEHYDROGENASE [UBIQUINONE] 1 ALPHA SUBCOMPLEX ASSEMBLY FACTOR 2"/>
    <property type="match status" value="1"/>
</dbReference>
<dbReference type="EMBL" id="JAUKTV010000008">
    <property type="protein sequence ID" value="KAK0732807.1"/>
    <property type="molecule type" value="Genomic_DNA"/>
</dbReference>
<accession>A0AA40BEK0</accession>
<comment type="caution">
    <text evidence="3">The sequence shown here is derived from an EMBL/GenBank/DDBJ whole genome shotgun (WGS) entry which is preliminary data.</text>
</comment>
<dbReference type="PANTHER" id="PTHR32470:SF2">
    <property type="entry name" value="NADH DEHYDROGENASE [UBIQUINONE] 1 ALPHA SUBCOMPLEX ASSEMBLY FACTOR 2"/>
    <property type="match status" value="1"/>
</dbReference>
<dbReference type="InterPro" id="IPR052618">
    <property type="entry name" value="ComplexI_NDUFA12"/>
</dbReference>
<reference evidence="3" key="1">
    <citation type="submission" date="2023-06" db="EMBL/GenBank/DDBJ databases">
        <title>Genome-scale phylogeny and comparative genomics of the fungal order Sordariales.</title>
        <authorList>
            <consortium name="Lawrence Berkeley National Laboratory"/>
            <person name="Hensen N."/>
            <person name="Bonometti L."/>
            <person name="Westerberg I."/>
            <person name="Brannstrom I.O."/>
            <person name="Guillou S."/>
            <person name="Cros-Aarteil S."/>
            <person name="Calhoun S."/>
            <person name="Haridas S."/>
            <person name="Kuo A."/>
            <person name="Mondo S."/>
            <person name="Pangilinan J."/>
            <person name="Riley R."/>
            <person name="Labutti K."/>
            <person name="Andreopoulos B."/>
            <person name="Lipzen A."/>
            <person name="Chen C."/>
            <person name="Yanf M."/>
            <person name="Daum C."/>
            <person name="Ng V."/>
            <person name="Clum A."/>
            <person name="Steindorff A."/>
            <person name="Ohm R."/>
            <person name="Martin F."/>
            <person name="Silar P."/>
            <person name="Natvig D."/>
            <person name="Lalanne C."/>
            <person name="Gautier V."/>
            <person name="Ament-Velasquez S.L."/>
            <person name="Kruys A."/>
            <person name="Hutchinson M.I."/>
            <person name="Powell A.J."/>
            <person name="Barry K."/>
            <person name="Miller A.N."/>
            <person name="Grigoriev I.V."/>
            <person name="Debuchy R."/>
            <person name="Gladieux P."/>
            <person name="Thoren M.H."/>
            <person name="Johannesson H."/>
        </authorList>
    </citation>
    <scope>NUCLEOTIDE SEQUENCE</scope>
    <source>
        <strain evidence="3">CBS 540.89</strain>
    </source>
</reference>
<comment type="similarity">
    <text evidence="1">Belongs to the complex I NDUFA12 subunit family.</text>
</comment>
<dbReference type="GO" id="GO:0032981">
    <property type="term" value="P:mitochondrial respiratory chain complex I assembly"/>
    <property type="evidence" value="ECO:0007669"/>
    <property type="project" value="TreeGrafter"/>
</dbReference>
<dbReference type="Proteomes" id="UP001172159">
    <property type="component" value="Unassembled WGS sequence"/>
</dbReference>
<dbReference type="AlphaFoldDB" id="A0AA40BEK0"/>